<feature type="active site" description="Proton donor" evidence="8 9">
    <location>
        <position position="101"/>
    </location>
</feature>
<dbReference type="InterPro" id="IPR036441">
    <property type="entry name" value="DHquinase_II_sf"/>
</dbReference>
<evidence type="ECO:0000256" key="10">
    <source>
        <dbReference type="PIRSR" id="PIRSR001399-2"/>
    </source>
</evidence>
<dbReference type="InterPro" id="IPR001874">
    <property type="entry name" value="DHquinase_II"/>
</dbReference>
<dbReference type="GO" id="GO:0019631">
    <property type="term" value="P:quinate catabolic process"/>
    <property type="evidence" value="ECO:0007669"/>
    <property type="project" value="TreeGrafter"/>
</dbReference>
<feature type="site" description="Transition state stabilizer" evidence="8 11">
    <location>
        <position position="18"/>
    </location>
</feature>
<evidence type="ECO:0000256" key="6">
    <source>
        <dbReference type="ARBA" id="ARBA00012060"/>
    </source>
</evidence>
<dbReference type="UniPathway" id="UPA00053">
    <property type="reaction ID" value="UER00086"/>
</dbReference>
<keyword evidence="8" id="KW-0057">Aromatic amino acid biosynthesis</keyword>
<evidence type="ECO:0000256" key="1">
    <source>
        <dbReference type="ARBA" id="ARBA00001864"/>
    </source>
</evidence>
<dbReference type="SUPFAM" id="SSF52304">
    <property type="entry name" value="Type II 3-dehydroquinate dehydratase"/>
    <property type="match status" value="1"/>
</dbReference>
<dbReference type="NCBIfam" id="TIGR01088">
    <property type="entry name" value="aroQ"/>
    <property type="match status" value="1"/>
</dbReference>
<proteinExistence type="inferred from homology"/>
<evidence type="ECO:0000256" key="3">
    <source>
        <dbReference type="ARBA" id="ARBA00004902"/>
    </source>
</evidence>
<dbReference type="NCBIfam" id="NF003805">
    <property type="entry name" value="PRK05395.1-2"/>
    <property type="match status" value="1"/>
</dbReference>
<evidence type="ECO:0000256" key="4">
    <source>
        <dbReference type="ARBA" id="ARBA00011037"/>
    </source>
</evidence>
<evidence type="ECO:0000256" key="9">
    <source>
        <dbReference type="PIRSR" id="PIRSR001399-1"/>
    </source>
</evidence>
<dbReference type="GO" id="GO:0009073">
    <property type="term" value="P:aromatic amino acid family biosynthetic process"/>
    <property type="evidence" value="ECO:0007669"/>
    <property type="project" value="UniProtKB-KW"/>
</dbReference>
<evidence type="ECO:0000256" key="5">
    <source>
        <dbReference type="ARBA" id="ARBA00011193"/>
    </source>
</evidence>
<comment type="function">
    <text evidence="2 8">Catalyzes a trans-dehydration via an enolate intermediate.</text>
</comment>
<dbReference type="Pfam" id="PF01220">
    <property type="entry name" value="DHquinase_II"/>
    <property type="match status" value="1"/>
</dbReference>
<evidence type="ECO:0000313" key="14">
    <source>
        <dbReference type="EMBL" id="VFK03438.1"/>
    </source>
</evidence>
<comment type="subunit">
    <text evidence="5 8">Homododecamer.</text>
</comment>
<dbReference type="EMBL" id="CAADFG010000123">
    <property type="protein sequence ID" value="VFJ97573.1"/>
    <property type="molecule type" value="Genomic_DNA"/>
</dbReference>
<dbReference type="NCBIfam" id="NF003806">
    <property type="entry name" value="PRK05395.1-3"/>
    <property type="match status" value="1"/>
</dbReference>
<comment type="catalytic activity">
    <reaction evidence="1 8">
        <text>3-dehydroquinate = 3-dehydroshikimate + H2O</text>
        <dbReference type="Rhea" id="RHEA:21096"/>
        <dbReference type="ChEBI" id="CHEBI:15377"/>
        <dbReference type="ChEBI" id="CHEBI:16630"/>
        <dbReference type="ChEBI" id="CHEBI:32364"/>
        <dbReference type="EC" id="4.2.1.10"/>
    </reaction>
</comment>
<dbReference type="GO" id="GO:0003855">
    <property type="term" value="F:3-dehydroquinate dehydratase activity"/>
    <property type="evidence" value="ECO:0007669"/>
    <property type="project" value="UniProtKB-UniRule"/>
</dbReference>
<dbReference type="HAMAP" id="MF_00169">
    <property type="entry name" value="AroQ"/>
    <property type="match status" value="1"/>
</dbReference>
<feature type="binding site" evidence="8 10">
    <location>
        <begin position="102"/>
        <end position="103"/>
    </location>
    <ligand>
        <name>substrate</name>
    </ligand>
</feature>
<evidence type="ECO:0000256" key="7">
    <source>
        <dbReference type="ARBA" id="ARBA00023239"/>
    </source>
</evidence>
<comment type="similarity">
    <text evidence="4 8">Belongs to the type-II 3-dehydroquinase family.</text>
</comment>
<organism evidence="13">
    <name type="scientific">Candidatus Kentrum eta</name>
    <dbReference type="NCBI Taxonomy" id="2126337"/>
    <lineage>
        <taxon>Bacteria</taxon>
        <taxon>Pseudomonadati</taxon>
        <taxon>Pseudomonadota</taxon>
        <taxon>Gammaproteobacteria</taxon>
        <taxon>Candidatus Kentrum</taxon>
    </lineage>
</organism>
<gene>
    <name evidence="8" type="primary">aroQ</name>
    <name evidence="12" type="ORF">BECKH772A_GA0070896_101233</name>
    <name evidence="13" type="ORF">BECKH772B_GA0070898_101224</name>
    <name evidence="14" type="ORF">BECKH772C_GA0070978_101296</name>
</gene>
<sequence length="152" mass="16994">MAKLLLLHGPNLNLLGEREPTLYGNHGLVEINRQLVISARERGHELVCFQSNAEHELVDRIQMAREQDIEFIIINPAAFTHTSIAIRDAFLAVAVPFIEVHLSNVYRREPFRHHSYLSDIAVGVIVGFGPEGYGLALRAAMARVSQEVAKES</sequence>
<dbReference type="InterPro" id="IPR018509">
    <property type="entry name" value="DHquinase_II_CS"/>
</dbReference>
<dbReference type="AlphaFoldDB" id="A0A450UZD7"/>
<keyword evidence="7 8" id="KW-0456">Lyase</keyword>
<dbReference type="NCBIfam" id="NF003804">
    <property type="entry name" value="PRK05395.1-1"/>
    <property type="match status" value="1"/>
</dbReference>
<dbReference type="GO" id="GO:0009423">
    <property type="term" value="P:chorismate biosynthetic process"/>
    <property type="evidence" value="ECO:0007669"/>
    <property type="project" value="UniProtKB-UniRule"/>
</dbReference>
<dbReference type="PANTHER" id="PTHR21272:SF3">
    <property type="entry name" value="CATABOLIC 3-DEHYDROQUINASE"/>
    <property type="match status" value="1"/>
</dbReference>
<feature type="binding site" evidence="8 10">
    <location>
        <position position="112"/>
    </location>
    <ligand>
        <name>substrate</name>
    </ligand>
</feature>
<accession>A0A450UZD7</accession>
<dbReference type="EMBL" id="CAADFI010000122">
    <property type="protein sequence ID" value="VFJ97930.1"/>
    <property type="molecule type" value="Genomic_DNA"/>
</dbReference>
<evidence type="ECO:0000256" key="2">
    <source>
        <dbReference type="ARBA" id="ARBA00003924"/>
    </source>
</evidence>
<dbReference type="PIRSF" id="PIRSF001399">
    <property type="entry name" value="DHquinase_II"/>
    <property type="match status" value="1"/>
</dbReference>
<evidence type="ECO:0000256" key="8">
    <source>
        <dbReference type="HAMAP-Rule" id="MF_00169"/>
    </source>
</evidence>
<dbReference type="PANTHER" id="PTHR21272">
    <property type="entry name" value="CATABOLIC 3-DEHYDROQUINASE"/>
    <property type="match status" value="1"/>
</dbReference>
<dbReference type="EMBL" id="CAADFJ010000129">
    <property type="protein sequence ID" value="VFK03438.1"/>
    <property type="molecule type" value="Genomic_DNA"/>
</dbReference>
<dbReference type="PROSITE" id="PS01029">
    <property type="entry name" value="DEHYDROQUINASE_II"/>
    <property type="match status" value="1"/>
</dbReference>
<evidence type="ECO:0000313" key="12">
    <source>
        <dbReference type="EMBL" id="VFJ97573.1"/>
    </source>
</evidence>
<keyword evidence="8" id="KW-0028">Amino-acid biosynthesis</keyword>
<feature type="binding site" evidence="8 10">
    <location>
        <position position="75"/>
    </location>
    <ligand>
        <name>substrate</name>
    </ligand>
</feature>
<dbReference type="NCBIfam" id="NF003807">
    <property type="entry name" value="PRK05395.1-4"/>
    <property type="match status" value="1"/>
</dbReference>
<evidence type="ECO:0000313" key="13">
    <source>
        <dbReference type="EMBL" id="VFJ97930.1"/>
    </source>
</evidence>
<evidence type="ECO:0000256" key="11">
    <source>
        <dbReference type="PIRSR" id="PIRSR001399-3"/>
    </source>
</evidence>
<feature type="binding site" evidence="8 10">
    <location>
        <position position="81"/>
    </location>
    <ligand>
        <name>substrate</name>
    </ligand>
</feature>
<feature type="active site" description="Proton acceptor" evidence="8 9">
    <location>
        <position position="23"/>
    </location>
</feature>
<reference evidence="13" key="1">
    <citation type="submission" date="2019-02" db="EMBL/GenBank/DDBJ databases">
        <authorList>
            <person name="Gruber-Vodicka R. H."/>
            <person name="Seah K. B. B."/>
        </authorList>
    </citation>
    <scope>NUCLEOTIDE SEQUENCE</scope>
    <source>
        <strain evidence="14">BECK_SA2B12</strain>
        <strain evidence="12">BECK_SA2B15</strain>
        <strain evidence="13">BECK_SA2B20</strain>
    </source>
</reference>
<dbReference type="GO" id="GO:0008652">
    <property type="term" value="P:amino acid biosynthetic process"/>
    <property type="evidence" value="ECO:0007669"/>
    <property type="project" value="UniProtKB-KW"/>
</dbReference>
<comment type="pathway">
    <text evidence="3 8">Metabolic intermediate biosynthesis; chorismate biosynthesis; chorismate from D-erythrose 4-phosphate and phosphoenolpyruvate: step 3/7.</text>
</comment>
<dbReference type="EC" id="4.2.1.10" evidence="6 8"/>
<dbReference type="Gene3D" id="3.40.50.9100">
    <property type="entry name" value="Dehydroquinase, class II"/>
    <property type="match status" value="1"/>
</dbReference>
<dbReference type="CDD" id="cd00466">
    <property type="entry name" value="DHQase_II"/>
    <property type="match status" value="1"/>
</dbReference>
<protein>
    <recommendedName>
        <fullName evidence="6 8">3-dehydroquinate dehydratase</fullName>
        <shortName evidence="8">3-dehydroquinase</shortName>
        <ecNumber evidence="6 8">4.2.1.10</ecNumber>
    </recommendedName>
    <alternativeName>
        <fullName evidence="8">Type II DHQase</fullName>
    </alternativeName>
</protein>
<name>A0A450UZD7_9GAMM</name>
<feature type="binding site" evidence="8 10">
    <location>
        <position position="88"/>
    </location>
    <ligand>
        <name>substrate</name>
    </ligand>
</feature>